<dbReference type="Gene3D" id="1.10.260.40">
    <property type="entry name" value="lambda repressor-like DNA-binding domains"/>
    <property type="match status" value="1"/>
</dbReference>
<accession>A0A5P6VW26</accession>
<evidence type="ECO:0000313" key="2">
    <source>
        <dbReference type="EMBL" id="QFJ56204.1"/>
    </source>
</evidence>
<dbReference type="EMBL" id="CP043028">
    <property type="protein sequence ID" value="QFJ56204.1"/>
    <property type="molecule type" value="Genomic_DNA"/>
</dbReference>
<name>A0A5P6VW26_PSEXY</name>
<feature type="domain" description="HTH cro/C1-type" evidence="1">
    <location>
        <begin position="9"/>
        <end position="62"/>
    </location>
</feature>
<evidence type="ECO:0000313" key="3">
    <source>
        <dbReference type="Proteomes" id="UP000327030"/>
    </source>
</evidence>
<dbReference type="KEGG" id="pxv:FXF36_05410"/>
<dbReference type="InterPro" id="IPR001387">
    <property type="entry name" value="Cro/C1-type_HTH"/>
</dbReference>
<gene>
    <name evidence="2" type="ORF">FXF36_05410</name>
</gene>
<dbReference type="OrthoDB" id="9812495at2"/>
<dbReference type="GO" id="GO:0003677">
    <property type="term" value="F:DNA binding"/>
    <property type="evidence" value="ECO:0007669"/>
    <property type="project" value="InterPro"/>
</dbReference>
<dbReference type="SMART" id="SM00530">
    <property type="entry name" value="HTH_XRE"/>
    <property type="match status" value="1"/>
</dbReference>
<dbReference type="InterPro" id="IPR010982">
    <property type="entry name" value="Lambda_DNA-bd_dom_sf"/>
</dbReference>
<reference evidence="3" key="1">
    <citation type="submission" date="2019-08" db="EMBL/GenBank/DDBJ databases">
        <title>Complete Genome Sequence of the Polysaccharide-Degrading Rumen Bacterium Pseudobutyrivibrio xylanivorans MA3014.</title>
        <authorList>
            <person name="Palevich N."/>
            <person name="Maclean P.H."/>
            <person name="Kelly W.J."/>
            <person name="Leahy S.C."/>
            <person name="Rakonjac J."/>
            <person name="Attwood G.T."/>
        </authorList>
    </citation>
    <scope>NUCLEOTIDE SEQUENCE [LARGE SCALE GENOMIC DNA]</scope>
    <source>
        <strain evidence="3">MA3014</strain>
    </source>
</reference>
<proteinExistence type="predicted"/>
<organism evidence="2 3">
    <name type="scientific">Pseudobutyrivibrio xylanivorans</name>
    <dbReference type="NCBI Taxonomy" id="185007"/>
    <lineage>
        <taxon>Bacteria</taxon>
        <taxon>Bacillati</taxon>
        <taxon>Bacillota</taxon>
        <taxon>Clostridia</taxon>
        <taxon>Lachnospirales</taxon>
        <taxon>Lachnospiraceae</taxon>
        <taxon>Pseudobutyrivibrio</taxon>
    </lineage>
</organism>
<evidence type="ECO:0000259" key="1">
    <source>
        <dbReference type="PROSITE" id="PS50943"/>
    </source>
</evidence>
<sequence>MKPVIAKKLREIRIKKGWSQAFVARQLGLSIRTISRLENCHGLSNRNLERICLLYGTNLKELCEIPTTKSLRRRNIISEETIFNILLNHPFISDIEHESIHQFVNLVLQEARFDRDVIEDIVLSATNKRGTYNMSDVVWCCMVVNMRVLDIITTLNEEASYY</sequence>
<dbReference type="Pfam" id="PF01381">
    <property type="entry name" value="HTH_3"/>
    <property type="match status" value="1"/>
</dbReference>
<dbReference type="Proteomes" id="UP000327030">
    <property type="component" value="Chromosome 1"/>
</dbReference>
<protein>
    <submittedName>
        <fullName evidence="2">Helix-turn-helix transcriptional regulator</fullName>
    </submittedName>
</protein>
<dbReference type="AlphaFoldDB" id="A0A5P6VW26"/>
<dbReference type="SUPFAM" id="SSF47413">
    <property type="entry name" value="lambda repressor-like DNA-binding domains"/>
    <property type="match status" value="1"/>
</dbReference>
<dbReference type="PROSITE" id="PS50943">
    <property type="entry name" value="HTH_CROC1"/>
    <property type="match status" value="1"/>
</dbReference>
<dbReference type="CDD" id="cd00093">
    <property type="entry name" value="HTH_XRE"/>
    <property type="match status" value="1"/>
</dbReference>